<keyword evidence="12" id="KW-1185">Reference proteome</keyword>
<evidence type="ECO:0000256" key="2">
    <source>
        <dbReference type="ARBA" id="ARBA00022527"/>
    </source>
</evidence>
<dbReference type="InterPro" id="IPR000719">
    <property type="entry name" value="Prot_kinase_dom"/>
</dbReference>
<proteinExistence type="inferred from homology"/>
<comment type="similarity">
    <text evidence="1">Belongs to the protein kinase superfamily. CMGC Ser/Thr protein kinase family. CDC2/CDKX subfamily.</text>
</comment>
<feature type="domain" description="Protein kinase" evidence="10">
    <location>
        <begin position="4"/>
        <end position="283"/>
    </location>
</feature>
<protein>
    <recommendedName>
        <fullName evidence="10">Protein kinase domain-containing protein</fullName>
    </recommendedName>
</protein>
<dbReference type="AlphaFoldDB" id="A0A8T2VAG9"/>
<dbReference type="Pfam" id="PF00069">
    <property type="entry name" value="Pkinase"/>
    <property type="match status" value="1"/>
</dbReference>
<keyword evidence="3" id="KW-0597">Phosphoprotein</keyword>
<dbReference type="OMA" id="PAIFAHI"/>
<dbReference type="InterPro" id="IPR008271">
    <property type="entry name" value="Ser/Thr_kinase_AS"/>
</dbReference>
<dbReference type="SUPFAM" id="SSF56112">
    <property type="entry name" value="Protein kinase-like (PK-like)"/>
    <property type="match status" value="1"/>
</dbReference>
<dbReference type="EMBL" id="CM035406">
    <property type="protein sequence ID" value="KAH7445467.1"/>
    <property type="molecule type" value="Genomic_DNA"/>
</dbReference>
<sequence>MHRYKVIKLLGDGTYGSVWKALNIHDNEVVAIKKMKRKYYSWEECMNLREVKSLQKLDHPHIIRLKEVVRENNELFLIFEHMELNLYQVMKEYNAPIPESRIRNWCFQIFQALENMHSNGYFHRDLKPENLLVSGDLVKIADFGLAREVDSKPPYTDYVSTRWYRAPEVLLQSQCYGPAIDMWAMGAIMAELFSLQPLFPGESELDEIYKICSVIGSPNYQTWAQGLDLAASMNLQFPKFSKADFLSLLPNASTDAINLILALCSWDPEKRPSASEVLQHPFFKSKQGQSLKFMLPQAKPSALISSQGFPTGAQHPHSWNTMQGGDKDYQFSSVSQEPNTELSIGWGAPKKHPPLASGALPGIKRVQGVPSMKGTFVTNNSVRPIRFQQAFNPQDDFLLHAPMACPASVPVKASLPAACFTNRQKIQQAVAITPTAVTFSTLQPSVQALFAPQPDLGHGLVPAGCRCPDN</sequence>
<keyword evidence="4" id="KW-0808">Transferase</keyword>
<gene>
    <name evidence="11" type="ORF">KP509_01G010600</name>
</gene>
<dbReference type="PROSITE" id="PS00107">
    <property type="entry name" value="PROTEIN_KINASE_ATP"/>
    <property type="match status" value="1"/>
</dbReference>
<keyword evidence="6" id="KW-0418">Kinase</keyword>
<dbReference type="InterPro" id="IPR017441">
    <property type="entry name" value="Protein_kinase_ATP_BS"/>
</dbReference>
<keyword evidence="2 9" id="KW-0723">Serine/threonine-protein kinase</keyword>
<evidence type="ECO:0000256" key="6">
    <source>
        <dbReference type="ARBA" id="ARBA00022777"/>
    </source>
</evidence>
<dbReference type="PROSITE" id="PS00108">
    <property type="entry name" value="PROTEIN_KINASE_ST"/>
    <property type="match status" value="1"/>
</dbReference>
<dbReference type="FunFam" id="1.10.510.10:FF:000104">
    <property type="entry name" value="serine/threonine-protein kinase MAK isoform X1"/>
    <property type="match status" value="1"/>
</dbReference>
<evidence type="ECO:0000256" key="4">
    <source>
        <dbReference type="ARBA" id="ARBA00022679"/>
    </source>
</evidence>
<name>A0A8T2VAG9_CERRI</name>
<evidence type="ECO:0000256" key="8">
    <source>
        <dbReference type="PROSITE-ProRule" id="PRU10141"/>
    </source>
</evidence>
<evidence type="ECO:0000313" key="12">
    <source>
        <dbReference type="Proteomes" id="UP000825935"/>
    </source>
</evidence>
<accession>A0A8T2VAG9</accession>
<comment type="caution">
    <text evidence="11">The sequence shown here is derived from an EMBL/GenBank/DDBJ whole genome shotgun (WGS) entry which is preliminary data.</text>
</comment>
<evidence type="ECO:0000256" key="7">
    <source>
        <dbReference type="ARBA" id="ARBA00022840"/>
    </source>
</evidence>
<dbReference type="FunFam" id="3.30.200.20:FF:000335">
    <property type="entry name" value="Serine/threonine-protein kinase MHK"/>
    <property type="match status" value="1"/>
</dbReference>
<dbReference type="PANTHER" id="PTHR24055">
    <property type="entry name" value="MITOGEN-ACTIVATED PROTEIN KINASE"/>
    <property type="match status" value="1"/>
</dbReference>
<reference evidence="11" key="1">
    <citation type="submission" date="2021-08" db="EMBL/GenBank/DDBJ databases">
        <title>WGS assembly of Ceratopteris richardii.</title>
        <authorList>
            <person name="Marchant D.B."/>
            <person name="Chen G."/>
            <person name="Jenkins J."/>
            <person name="Shu S."/>
            <person name="Leebens-Mack J."/>
            <person name="Grimwood J."/>
            <person name="Schmutz J."/>
            <person name="Soltis P."/>
            <person name="Soltis D."/>
            <person name="Chen Z.-H."/>
        </authorList>
    </citation>
    <scope>NUCLEOTIDE SEQUENCE</scope>
    <source>
        <strain evidence="11">Whitten #5841</strain>
        <tissue evidence="11">Leaf</tissue>
    </source>
</reference>
<feature type="binding site" evidence="8">
    <location>
        <position position="34"/>
    </location>
    <ligand>
        <name>ATP</name>
        <dbReference type="ChEBI" id="CHEBI:30616"/>
    </ligand>
</feature>
<evidence type="ECO:0000259" key="10">
    <source>
        <dbReference type="PROSITE" id="PS50011"/>
    </source>
</evidence>
<evidence type="ECO:0000313" key="11">
    <source>
        <dbReference type="EMBL" id="KAH7445467.1"/>
    </source>
</evidence>
<dbReference type="PROSITE" id="PS50011">
    <property type="entry name" value="PROTEIN_KINASE_DOM"/>
    <property type="match status" value="1"/>
</dbReference>
<dbReference type="InterPro" id="IPR050117">
    <property type="entry name" value="MAPK"/>
</dbReference>
<dbReference type="Gene3D" id="3.30.200.20">
    <property type="entry name" value="Phosphorylase Kinase, domain 1"/>
    <property type="match status" value="1"/>
</dbReference>
<evidence type="ECO:0000256" key="9">
    <source>
        <dbReference type="RuleBase" id="RU000304"/>
    </source>
</evidence>
<dbReference type="EMBL" id="CM035406">
    <property type="protein sequence ID" value="KAH7445470.1"/>
    <property type="molecule type" value="Genomic_DNA"/>
</dbReference>
<dbReference type="CDD" id="cd07830">
    <property type="entry name" value="STKc_MAK_like"/>
    <property type="match status" value="1"/>
</dbReference>
<evidence type="ECO:0000256" key="1">
    <source>
        <dbReference type="ARBA" id="ARBA00006485"/>
    </source>
</evidence>
<organism evidence="11 12">
    <name type="scientific">Ceratopteris richardii</name>
    <name type="common">Triangle waterfern</name>
    <dbReference type="NCBI Taxonomy" id="49495"/>
    <lineage>
        <taxon>Eukaryota</taxon>
        <taxon>Viridiplantae</taxon>
        <taxon>Streptophyta</taxon>
        <taxon>Embryophyta</taxon>
        <taxon>Tracheophyta</taxon>
        <taxon>Polypodiopsida</taxon>
        <taxon>Polypodiidae</taxon>
        <taxon>Polypodiales</taxon>
        <taxon>Pteridineae</taxon>
        <taxon>Pteridaceae</taxon>
        <taxon>Parkerioideae</taxon>
        <taxon>Ceratopteris</taxon>
    </lineage>
</organism>
<evidence type="ECO:0000256" key="5">
    <source>
        <dbReference type="ARBA" id="ARBA00022741"/>
    </source>
</evidence>
<keyword evidence="5 8" id="KW-0547">Nucleotide-binding</keyword>
<dbReference type="SMART" id="SM00220">
    <property type="entry name" value="S_TKc"/>
    <property type="match status" value="1"/>
</dbReference>
<keyword evidence="7 8" id="KW-0067">ATP-binding</keyword>
<dbReference type="InterPro" id="IPR011009">
    <property type="entry name" value="Kinase-like_dom_sf"/>
</dbReference>
<evidence type="ECO:0000256" key="3">
    <source>
        <dbReference type="ARBA" id="ARBA00022553"/>
    </source>
</evidence>
<dbReference type="GO" id="GO:0005524">
    <property type="term" value="F:ATP binding"/>
    <property type="evidence" value="ECO:0007669"/>
    <property type="project" value="UniProtKB-UniRule"/>
</dbReference>
<dbReference type="OrthoDB" id="2158884at2759"/>
<dbReference type="Gene3D" id="1.10.510.10">
    <property type="entry name" value="Transferase(Phosphotransferase) domain 1"/>
    <property type="match status" value="1"/>
</dbReference>
<dbReference type="GO" id="GO:0004674">
    <property type="term" value="F:protein serine/threonine kinase activity"/>
    <property type="evidence" value="ECO:0007669"/>
    <property type="project" value="UniProtKB-KW"/>
</dbReference>
<dbReference type="Proteomes" id="UP000825935">
    <property type="component" value="Chromosome 1"/>
</dbReference>